<name>A0ABX2VQH2_AJEDR</name>
<gene>
    <name evidence="2" type="ORF">BDCG_16169</name>
</gene>
<dbReference type="Proteomes" id="UP000002039">
    <property type="component" value="Unassembled WGS sequence"/>
</dbReference>
<feature type="region of interest" description="Disordered" evidence="1">
    <location>
        <begin position="21"/>
        <end position="80"/>
    </location>
</feature>
<feature type="compositionally biased region" description="Polar residues" evidence="1">
    <location>
        <begin position="62"/>
        <end position="74"/>
    </location>
</feature>
<reference evidence="3" key="1">
    <citation type="journal article" date="2015" name="PLoS Genet.">
        <title>The dynamic genome and transcriptome of the human fungal pathogen Blastomyces and close relative Emmonsia.</title>
        <authorList>
            <person name="Munoz J.F."/>
            <person name="Gauthier G.M."/>
            <person name="Desjardins C.A."/>
            <person name="Gallo J.E."/>
            <person name="Holder J."/>
            <person name="Sullivan T.D."/>
            <person name="Marty A.J."/>
            <person name="Carmen J.C."/>
            <person name="Chen Z."/>
            <person name="Ding L."/>
            <person name="Gujja S."/>
            <person name="Magrini V."/>
            <person name="Misas E."/>
            <person name="Mitreva M."/>
            <person name="Priest M."/>
            <person name="Saif S."/>
            <person name="Whiston E.A."/>
            <person name="Young S."/>
            <person name="Zeng Q."/>
            <person name="Goldman W.E."/>
            <person name="Mardis E.R."/>
            <person name="Taylor J.W."/>
            <person name="McEwen J.G."/>
            <person name="Clay O.K."/>
            <person name="Klein B.S."/>
            <person name="Cuomo C.A."/>
        </authorList>
    </citation>
    <scope>NUCLEOTIDE SEQUENCE [LARGE SCALE GENOMIC DNA]</scope>
    <source>
        <strain evidence="3">ER-3 / ATCC MYA-2586</strain>
    </source>
</reference>
<dbReference type="GeneID" id="69031061"/>
<protein>
    <submittedName>
        <fullName evidence="2">Uncharacterized protein</fullName>
    </submittedName>
</protein>
<evidence type="ECO:0000313" key="2">
    <source>
        <dbReference type="EMBL" id="OAS99499.1"/>
    </source>
</evidence>
<evidence type="ECO:0000313" key="3">
    <source>
        <dbReference type="Proteomes" id="UP000002039"/>
    </source>
</evidence>
<feature type="compositionally biased region" description="Basic and acidic residues" evidence="1">
    <location>
        <begin position="37"/>
        <end position="60"/>
    </location>
</feature>
<evidence type="ECO:0000256" key="1">
    <source>
        <dbReference type="SAM" id="MobiDB-lite"/>
    </source>
</evidence>
<sequence length="80" mass="8960">MHENTSYAVNASITSIAIHGRLGMDGSGTQSTVSSLLERRPPWSILERDRNWPRTEKRASLDSATVPRNRQNPSAEKRVN</sequence>
<organism evidence="2 3">
    <name type="scientific">Ajellomyces dermatitidis (strain ER-3 / ATCC MYA-2586)</name>
    <name type="common">Blastomyces dermatitidis</name>
    <dbReference type="NCBI Taxonomy" id="559297"/>
    <lineage>
        <taxon>Eukaryota</taxon>
        <taxon>Fungi</taxon>
        <taxon>Dikarya</taxon>
        <taxon>Ascomycota</taxon>
        <taxon>Pezizomycotina</taxon>
        <taxon>Eurotiomycetes</taxon>
        <taxon>Eurotiomycetidae</taxon>
        <taxon>Onygenales</taxon>
        <taxon>Ajellomycetaceae</taxon>
        <taxon>Blastomyces</taxon>
    </lineage>
</organism>
<accession>A0ABX2VQH2</accession>
<dbReference type="RefSeq" id="XP_045279227.1">
    <property type="nucleotide sequence ID" value="XM_045425429.1"/>
</dbReference>
<proteinExistence type="predicted"/>
<dbReference type="EMBL" id="EQ999973">
    <property type="protein sequence ID" value="OAS99499.1"/>
    <property type="molecule type" value="Genomic_DNA"/>
</dbReference>
<keyword evidence="3" id="KW-1185">Reference proteome</keyword>